<dbReference type="Gene3D" id="3.20.20.150">
    <property type="entry name" value="Divalent-metal-dependent TIM barrel enzymes"/>
    <property type="match status" value="1"/>
</dbReference>
<reference evidence="2" key="2">
    <citation type="submission" date="2020-09" db="EMBL/GenBank/DDBJ databases">
        <authorList>
            <person name="Sun Q."/>
            <person name="Zhou Y."/>
        </authorList>
    </citation>
    <scope>NUCLEOTIDE SEQUENCE</scope>
    <source>
        <strain evidence="2">CGMCC 4.7430</strain>
    </source>
</reference>
<dbReference type="PANTHER" id="PTHR12110:SF41">
    <property type="entry name" value="INOSOSE DEHYDRATASE"/>
    <property type="match status" value="1"/>
</dbReference>
<dbReference type="PANTHER" id="PTHR12110">
    <property type="entry name" value="HYDROXYPYRUVATE ISOMERASE"/>
    <property type="match status" value="1"/>
</dbReference>
<dbReference type="Pfam" id="PF01261">
    <property type="entry name" value="AP_endonuc_2"/>
    <property type="match status" value="1"/>
</dbReference>
<reference evidence="2" key="1">
    <citation type="journal article" date="2014" name="Int. J. Syst. Evol. Microbiol.">
        <title>Complete genome sequence of Corynebacterium casei LMG S-19264T (=DSM 44701T), isolated from a smear-ripened cheese.</title>
        <authorList>
            <consortium name="US DOE Joint Genome Institute (JGI-PGF)"/>
            <person name="Walter F."/>
            <person name="Albersmeier A."/>
            <person name="Kalinowski J."/>
            <person name="Ruckert C."/>
        </authorList>
    </citation>
    <scope>NUCLEOTIDE SEQUENCE</scope>
    <source>
        <strain evidence="2">CGMCC 4.7430</strain>
    </source>
</reference>
<accession>A0A918E3J0</accession>
<comment type="caution">
    <text evidence="2">The sequence shown here is derived from an EMBL/GenBank/DDBJ whole genome shotgun (WGS) entry which is preliminary data.</text>
</comment>
<proteinExistence type="predicted"/>
<dbReference type="InterPro" id="IPR036237">
    <property type="entry name" value="Xyl_isomerase-like_sf"/>
</dbReference>
<sequence length="268" mass="28952">MNTIAFMGANYVTRETDYRMPAAGWGAADRVTNERFAPLDGYAERFGQIVSEVEELGFDSMDVWTAHLNPRWATDEHLRIAAGLLAEHQLTVPSLAGSAGADLDYFRGLCRIARAVGAPVIGGMAPVLAADRAGVVAALEEYDLVLGVENHPERTPQEYLEAMGDPAGGRIGAALDTGWFGTHGYDAADAIEAVADRLKHVHIKDVAAPGGHDTVSLGEGCVPVRRCVEVLRRIGYAGTISIEHEPEDRDPVPEVLRSRELLREWLAA</sequence>
<evidence type="ECO:0000313" key="3">
    <source>
        <dbReference type="Proteomes" id="UP000660745"/>
    </source>
</evidence>
<feature type="domain" description="Xylose isomerase-like TIM barrel" evidence="1">
    <location>
        <begin position="51"/>
        <end position="264"/>
    </location>
</feature>
<dbReference type="Proteomes" id="UP000660745">
    <property type="component" value="Unassembled WGS sequence"/>
</dbReference>
<evidence type="ECO:0000313" key="2">
    <source>
        <dbReference type="EMBL" id="GGP01464.1"/>
    </source>
</evidence>
<protein>
    <recommendedName>
        <fullName evidence="1">Xylose isomerase-like TIM barrel domain-containing protein</fullName>
    </recommendedName>
</protein>
<dbReference type="InterPro" id="IPR013022">
    <property type="entry name" value="Xyl_isomerase-like_TIM-brl"/>
</dbReference>
<organism evidence="2 3">
    <name type="scientific">Nonomuraea glycinis</name>
    <dbReference type="NCBI Taxonomy" id="2047744"/>
    <lineage>
        <taxon>Bacteria</taxon>
        <taxon>Bacillati</taxon>
        <taxon>Actinomycetota</taxon>
        <taxon>Actinomycetes</taxon>
        <taxon>Streptosporangiales</taxon>
        <taxon>Streptosporangiaceae</taxon>
        <taxon>Nonomuraea</taxon>
    </lineage>
</organism>
<dbReference type="RefSeq" id="WP_189136775.1">
    <property type="nucleotide sequence ID" value="NZ_BMNK01000001.1"/>
</dbReference>
<dbReference type="InterPro" id="IPR050312">
    <property type="entry name" value="IolE/XylAMocC-like"/>
</dbReference>
<keyword evidence="3" id="KW-1185">Reference proteome</keyword>
<evidence type="ECO:0000259" key="1">
    <source>
        <dbReference type="Pfam" id="PF01261"/>
    </source>
</evidence>
<dbReference type="EMBL" id="BMNK01000001">
    <property type="protein sequence ID" value="GGP01464.1"/>
    <property type="molecule type" value="Genomic_DNA"/>
</dbReference>
<dbReference type="AlphaFoldDB" id="A0A918E3J0"/>
<gene>
    <name evidence="2" type="ORF">GCM10012278_04820</name>
</gene>
<name>A0A918E3J0_9ACTN</name>
<dbReference type="SUPFAM" id="SSF51658">
    <property type="entry name" value="Xylose isomerase-like"/>
    <property type="match status" value="1"/>
</dbReference>